<keyword evidence="4" id="KW-0808">Transferase</keyword>
<protein>
    <submittedName>
        <fullName evidence="7">Uncharacterized protein</fullName>
    </submittedName>
</protein>
<evidence type="ECO:0000313" key="7">
    <source>
        <dbReference type="EMBL" id="AWB91725.1"/>
    </source>
</evidence>
<dbReference type="Pfam" id="PF04464">
    <property type="entry name" value="Glyphos_transf"/>
    <property type="match status" value="1"/>
</dbReference>
<dbReference type="Gene3D" id="3.40.50.12580">
    <property type="match status" value="1"/>
</dbReference>
<dbReference type="RefSeq" id="WP_108577371.1">
    <property type="nucleotide sequence ID" value="NZ_CP026952.1"/>
</dbReference>
<proteinExistence type="inferred from homology"/>
<comment type="subcellular location">
    <subcellularLocation>
        <location evidence="1">Cell membrane</location>
        <topology evidence="1">Peripheral membrane protein</topology>
    </subcellularLocation>
</comment>
<keyword evidence="6" id="KW-0472">Membrane</keyword>
<evidence type="ECO:0000313" key="8">
    <source>
        <dbReference type="Proteomes" id="UP000244384"/>
    </source>
</evidence>
<dbReference type="GO" id="GO:0005886">
    <property type="term" value="C:plasma membrane"/>
    <property type="evidence" value="ECO:0007669"/>
    <property type="project" value="UniProtKB-SubCell"/>
</dbReference>
<dbReference type="Gene3D" id="3.40.50.11820">
    <property type="match status" value="1"/>
</dbReference>
<keyword evidence="8" id="KW-1185">Reference proteome</keyword>
<evidence type="ECO:0000256" key="3">
    <source>
        <dbReference type="ARBA" id="ARBA00022475"/>
    </source>
</evidence>
<gene>
    <name evidence="7" type="ORF">C3E78_05610</name>
</gene>
<dbReference type="GO" id="GO:0047355">
    <property type="term" value="F:CDP-glycerol glycerophosphotransferase activity"/>
    <property type="evidence" value="ECO:0007669"/>
    <property type="project" value="InterPro"/>
</dbReference>
<dbReference type="InterPro" id="IPR043148">
    <property type="entry name" value="TagF_C"/>
</dbReference>
<comment type="similarity">
    <text evidence="2">Belongs to the CDP-glycerol glycerophosphotransferase family.</text>
</comment>
<accession>A0A5F2ESQ1</accession>
<organism evidence="7 8">
    <name type="scientific">Aeromicrobium chenweiae</name>
    <dbReference type="NCBI Taxonomy" id="2079793"/>
    <lineage>
        <taxon>Bacteria</taxon>
        <taxon>Bacillati</taxon>
        <taxon>Actinomycetota</taxon>
        <taxon>Actinomycetes</taxon>
        <taxon>Propionibacteriales</taxon>
        <taxon>Nocardioidaceae</taxon>
        <taxon>Aeromicrobium</taxon>
    </lineage>
</organism>
<keyword evidence="3" id="KW-1003">Cell membrane</keyword>
<dbReference type="Proteomes" id="UP000244384">
    <property type="component" value="Chromosome"/>
</dbReference>
<dbReference type="InterPro" id="IPR007554">
    <property type="entry name" value="Glycerophosphate_synth"/>
</dbReference>
<dbReference type="AlphaFoldDB" id="A0A2S0WK62"/>
<dbReference type="InterPro" id="IPR007739">
    <property type="entry name" value="RgpF"/>
</dbReference>
<evidence type="ECO:0000256" key="6">
    <source>
        <dbReference type="ARBA" id="ARBA00023136"/>
    </source>
</evidence>
<dbReference type="InterPro" id="IPR043149">
    <property type="entry name" value="TagF_N"/>
</dbReference>
<dbReference type="KEGG" id="aez:C3E78_05610"/>
<accession>A0A2S0WK62</accession>
<name>A0A2S0WK62_9ACTN</name>
<dbReference type="EMBL" id="CP026952">
    <property type="protein sequence ID" value="AWB91725.1"/>
    <property type="molecule type" value="Genomic_DNA"/>
</dbReference>
<dbReference type="OrthoDB" id="9815339at2"/>
<keyword evidence="5" id="KW-0777">Teichoic acid biosynthesis</keyword>
<evidence type="ECO:0000256" key="2">
    <source>
        <dbReference type="ARBA" id="ARBA00010488"/>
    </source>
</evidence>
<reference evidence="8" key="1">
    <citation type="submission" date="2018-01" db="EMBL/GenBank/DDBJ databases">
        <authorList>
            <person name="Li J."/>
        </authorList>
    </citation>
    <scope>NUCLEOTIDE SEQUENCE [LARGE SCALE GENOMIC DNA]</scope>
    <source>
        <strain evidence="8">592</strain>
    </source>
</reference>
<evidence type="ECO:0000256" key="1">
    <source>
        <dbReference type="ARBA" id="ARBA00004202"/>
    </source>
</evidence>
<evidence type="ECO:0000256" key="5">
    <source>
        <dbReference type="ARBA" id="ARBA00022944"/>
    </source>
</evidence>
<evidence type="ECO:0000256" key="4">
    <source>
        <dbReference type="ARBA" id="ARBA00022679"/>
    </source>
</evidence>
<dbReference type="GO" id="GO:0019350">
    <property type="term" value="P:teichoic acid biosynthetic process"/>
    <property type="evidence" value="ECO:0007669"/>
    <property type="project" value="UniProtKB-KW"/>
</dbReference>
<sequence length="823" mass="92226">MTTHEVDEERLRREMALVTDLVDETFYLRGNPSVEATGLSALEHFCRIGWRELRKPNPDFDVWWYWSVHLDPADDAVNPLVHWASEGREAGLSTRPTGADVRPVGSGTSLPRDRPVRRAVLFAGFDVDGEVDESVVALLRDLSRHGDVFYLFDGYLAPRELDKIRDITVGAWGIRHGAYDFGSYAMLARELVGWDRLAGYDEVLFVNDSCFAVRPLDELFAEMDARDCDWWGLQATKGIIDVRDDPFRSLSEPVALATALREHAEDFERESIYNFHVGSYFLAFRRPVLDDPLFRRLMDSVAPQAGKRLVVHKYEIGLTHLLLGRGHALDTFMADLYPYHPLFSDWAFVMIGRGFPLLKRYFIYQNHYNVPGLVRWKERLLEVAPGADVEQFERTLVRTAPDDRLKRSFAITTDAAGDVVVPEVLRGPQFRRVDKSTVKRPDLWVFAVDGGTHRLPDNSRAILEAVRDDPTITKVVLTRSRRVELAGANVVVEPLLSPAGRDHLLRAGTVFVRASMRNTLAAPVQTDQRAVVMVRDGLQLERAGRAAEAPAPPEGRPGADRGERLVHPIPGHPLAGILVASDVDRLATLATHWPARFEDTWSTGIPAHDFLWADTDALPDDLAAQVAAVEAEVRGRRLLLFAPTQRTLAGERAAYRFTDAEIDRLRAWCERHDAVIGLREAAGDLVRPYAQQLGDLALDLSRTRYASDHAVLRATHAVLTDYSGLALDHATTGRPVIAFAHDLDVAAGRLLYDLEHFFPGPVCRDFDSLEAELETVLDRPLSRREQRVREMLVDHPGHGNVDRVMAHLVEEGAMASSPRSDAV</sequence>
<dbReference type="Pfam" id="PF05045">
    <property type="entry name" value="RgpF"/>
    <property type="match status" value="1"/>
</dbReference>